<accession>A0ABD2WNU6</accession>
<evidence type="ECO:0000313" key="2">
    <source>
        <dbReference type="Proteomes" id="UP001627154"/>
    </source>
</evidence>
<evidence type="ECO:0000313" key="1">
    <source>
        <dbReference type="EMBL" id="KAL3394384.1"/>
    </source>
</evidence>
<sequence>MAWLGILRRRGEREKEKAMATSHRALTASHDARRAARHDLSINQLVLTKRLLTRLTTRITRVRTQRYASVCQKDNFTCIHLSMRMRGLYAATRYVHLYNFHYYIHNTYYLCKIRRMCYIIPDKIPVGGRITCARAFIKATVEALYRIIARDCSSLKIAAHRVRACGFSGLGGRGRGGQAAQNKILSVFFFYFYFDKCQSKQNINTRISKKVHQPYRNCYDMCELHKRAMMQQTCALHRYIFMLRLTSSHTCAPRIIFFHLEVKSNYF</sequence>
<reference evidence="1 2" key="1">
    <citation type="journal article" date="2024" name="bioRxiv">
        <title>A reference genome for Trichogramma kaykai: A tiny desert-dwelling parasitoid wasp with competing sex-ratio distorters.</title>
        <authorList>
            <person name="Culotta J."/>
            <person name="Lindsey A.R."/>
        </authorList>
    </citation>
    <scope>NUCLEOTIDE SEQUENCE [LARGE SCALE GENOMIC DNA]</scope>
    <source>
        <strain evidence="1 2">KSX58</strain>
    </source>
</reference>
<dbReference type="AlphaFoldDB" id="A0ABD2WNU6"/>
<dbReference type="EMBL" id="JBJJXI010000092">
    <property type="protein sequence ID" value="KAL3394384.1"/>
    <property type="molecule type" value="Genomic_DNA"/>
</dbReference>
<keyword evidence="2" id="KW-1185">Reference proteome</keyword>
<name>A0ABD2WNU6_9HYME</name>
<proteinExistence type="predicted"/>
<gene>
    <name evidence="1" type="ORF">TKK_011399</name>
</gene>
<comment type="caution">
    <text evidence="1">The sequence shown here is derived from an EMBL/GenBank/DDBJ whole genome shotgun (WGS) entry which is preliminary data.</text>
</comment>
<dbReference type="Proteomes" id="UP001627154">
    <property type="component" value="Unassembled WGS sequence"/>
</dbReference>
<organism evidence="1 2">
    <name type="scientific">Trichogramma kaykai</name>
    <dbReference type="NCBI Taxonomy" id="54128"/>
    <lineage>
        <taxon>Eukaryota</taxon>
        <taxon>Metazoa</taxon>
        <taxon>Ecdysozoa</taxon>
        <taxon>Arthropoda</taxon>
        <taxon>Hexapoda</taxon>
        <taxon>Insecta</taxon>
        <taxon>Pterygota</taxon>
        <taxon>Neoptera</taxon>
        <taxon>Endopterygota</taxon>
        <taxon>Hymenoptera</taxon>
        <taxon>Apocrita</taxon>
        <taxon>Proctotrupomorpha</taxon>
        <taxon>Chalcidoidea</taxon>
        <taxon>Trichogrammatidae</taxon>
        <taxon>Trichogramma</taxon>
    </lineage>
</organism>
<protein>
    <submittedName>
        <fullName evidence="1">Uncharacterized protein</fullName>
    </submittedName>
</protein>